<evidence type="ECO:0000313" key="2">
    <source>
        <dbReference type="EMBL" id="SHO81223.1"/>
    </source>
</evidence>
<dbReference type="PANTHER" id="PTHR11527">
    <property type="entry name" value="HEAT-SHOCK PROTEIN 20 FAMILY MEMBER"/>
    <property type="match status" value="1"/>
</dbReference>
<reference evidence="2" key="1">
    <citation type="submission" date="2016-10" db="EMBL/GenBank/DDBJ databases">
        <authorList>
            <person name="de Groot N.N."/>
        </authorList>
    </citation>
    <scope>NUCLEOTIDE SEQUENCE</scope>
</reference>
<feature type="domain" description="SHSP" evidence="1">
    <location>
        <begin position="72"/>
        <end position="173"/>
    </location>
</feature>
<proteinExistence type="predicted"/>
<dbReference type="Pfam" id="PF00011">
    <property type="entry name" value="HSP20"/>
    <property type="match status" value="1"/>
</dbReference>
<dbReference type="CDD" id="cd06464">
    <property type="entry name" value="ACD_sHsps-like"/>
    <property type="match status" value="1"/>
</dbReference>
<dbReference type="InterPro" id="IPR008978">
    <property type="entry name" value="HSP20-like_chaperone"/>
</dbReference>
<keyword evidence="2" id="KW-0346">Stress response</keyword>
<evidence type="ECO:0000259" key="1">
    <source>
        <dbReference type="PROSITE" id="PS01031"/>
    </source>
</evidence>
<gene>
    <name evidence="2" type="ORF">MNB_SV-15-757</name>
</gene>
<accession>A0A1W1EK38</accession>
<dbReference type="SUPFAM" id="SSF49764">
    <property type="entry name" value="HSP20-like chaperones"/>
    <property type="match status" value="1"/>
</dbReference>
<dbReference type="AlphaFoldDB" id="A0A1W1EK38"/>
<sequence>MFKKLVITTLLAFLPVVVVQAESNLTKSEPFGSIFQDDPFFQDFKRLEADMDKVFNSFHQRAFNHISHNLNRGFSSINLKTDVIDKGNHYEVIADLPNVDKSNISVSAKDGILIIKAESKKSNEEKKGDRIIRQERFIGSFYRSMRLPKDVNEKDITNEYKDGVLRVIIPKKK</sequence>
<name>A0A1W1EK38_9ZZZZ</name>
<dbReference type="PROSITE" id="PS01031">
    <property type="entry name" value="SHSP"/>
    <property type="match status" value="1"/>
</dbReference>
<organism evidence="2">
    <name type="scientific">hydrothermal vent metagenome</name>
    <dbReference type="NCBI Taxonomy" id="652676"/>
    <lineage>
        <taxon>unclassified sequences</taxon>
        <taxon>metagenomes</taxon>
        <taxon>ecological metagenomes</taxon>
    </lineage>
</organism>
<dbReference type="EMBL" id="FRYL01000032">
    <property type="protein sequence ID" value="SHO81223.1"/>
    <property type="molecule type" value="Genomic_DNA"/>
</dbReference>
<dbReference type="InterPro" id="IPR031107">
    <property type="entry name" value="Small_HSP"/>
</dbReference>
<protein>
    <submittedName>
        <fullName evidence="2">Small heat shock protein (Class I)</fullName>
    </submittedName>
</protein>
<dbReference type="InterPro" id="IPR002068">
    <property type="entry name" value="A-crystallin/Hsp20_dom"/>
</dbReference>
<dbReference type="Gene3D" id="2.60.40.790">
    <property type="match status" value="1"/>
</dbReference>